<protein>
    <submittedName>
        <fullName evidence="2">Uncharacterized protein</fullName>
    </submittedName>
</protein>
<comment type="caution">
    <text evidence="2">The sequence shown here is derived from an EMBL/GenBank/DDBJ whole genome shotgun (WGS) entry which is preliminary data.</text>
</comment>
<reference evidence="2" key="1">
    <citation type="submission" date="2020-04" db="EMBL/GenBank/DDBJ databases">
        <authorList>
            <person name="Alioto T."/>
            <person name="Alioto T."/>
            <person name="Gomez Garrido J."/>
        </authorList>
    </citation>
    <scope>NUCLEOTIDE SEQUENCE</scope>
    <source>
        <strain evidence="2">A484AB</strain>
    </source>
</reference>
<evidence type="ECO:0000313" key="2">
    <source>
        <dbReference type="EMBL" id="CAB4023933.1"/>
    </source>
</evidence>
<gene>
    <name evidence="2" type="ORF">PACLA_8A059591</name>
</gene>
<feature type="compositionally biased region" description="Basic and acidic residues" evidence="1">
    <location>
        <begin position="35"/>
        <end position="52"/>
    </location>
</feature>
<dbReference type="OrthoDB" id="8195432at2759"/>
<feature type="region of interest" description="Disordered" evidence="1">
    <location>
        <begin position="25"/>
        <end position="60"/>
    </location>
</feature>
<dbReference type="EMBL" id="CACRXK020012755">
    <property type="protein sequence ID" value="CAB4023933.1"/>
    <property type="molecule type" value="Genomic_DNA"/>
</dbReference>
<keyword evidence="3" id="KW-1185">Reference proteome</keyword>
<name>A0A6S7K6N9_PARCT</name>
<dbReference type="AlphaFoldDB" id="A0A6S7K6N9"/>
<proteinExistence type="predicted"/>
<sequence>MDFHDFERLTQQFTTDAVDLACTLSSQQYPRPAQRRPDRPSVRPPIDRRRPLSSDPSAAKHLQHLYRISKKRAARKVFGNESPGFDGTVDAATEYFTQTFGPRACDTAHLLEELASFVPSAETDHSLFTPPSPEELSIKLRSMANSAPGKDRLEYGHLHLLDPK</sequence>
<dbReference type="Proteomes" id="UP001152795">
    <property type="component" value="Unassembled WGS sequence"/>
</dbReference>
<evidence type="ECO:0000256" key="1">
    <source>
        <dbReference type="SAM" id="MobiDB-lite"/>
    </source>
</evidence>
<organism evidence="2 3">
    <name type="scientific">Paramuricea clavata</name>
    <name type="common">Red gorgonian</name>
    <name type="synonym">Violescent sea-whip</name>
    <dbReference type="NCBI Taxonomy" id="317549"/>
    <lineage>
        <taxon>Eukaryota</taxon>
        <taxon>Metazoa</taxon>
        <taxon>Cnidaria</taxon>
        <taxon>Anthozoa</taxon>
        <taxon>Octocorallia</taxon>
        <taxon>Malacalcyonacea</taxon>
        <taxon>Plexauridae</taxon>
        <taxon>Paramuricea</taxon>
    </lineage>
</organism>
<evidence type="ECO:0000313" key="3">
    <source>
        <dbReference type="Proteomes" id="UP001152795"/>
    </source>
</evidence>
<accession>A0A6S7K6N9</accession>